<comment type="caution">
    <text evidence="1">The sequence shown here is derived from an EMBL/GenBank/DDBJ whole genome shotgun (WGS) entry which is preliminary data.</text>
</comment>
<dbReference type="AlphaFoldDB" id="A0A0L0UJD6"/>
<feature type="non-terminal residue" evidence="1">
    <location>
        <position position="123"/>
    </location>
</feature>
<dbReference type="EMBL" id="AJIL01007941">
    <property type="protein sequence ID" value="KNE86824.1"/>
    <property type="molecule type" value="Genomic_DNA"/>
</dbReference>
<evidence type="ECO:0000313" key="1">
    <source>
        <dbReference type="EMBL" id="KNE86824.1"/>
    </source>
</evidence>
<accession>A0A0L0UJD6</accession>
<dbReference type="STRING" id="1165861.A0A0L0UJD6"/>
<reference evidence="2" key="1">
    <citation type="submission" date="2014-03" db="EMBL/GenBank/DDBJ databases">
        <title>The Genome Sequence of Puccinia striiformis f. sp. tritici PST-78.</title>
        <authorList>
            <consortium name="The Broad Institute Genome Sequencing Platform"/>
            <person name="Cuomo C."/>
            <person name="Hulbert S."/>
            <person name="Chen X."/>
            <person name="Walker B."/>
            <person name="Young S.K."/>
            <person name="Zeng Q."/>
            <person name="Gargeya S."/>
            <person name="Fitzgerald M."/>
            <person name="Haas B."/>
            <person name="Abouelleil A."/>
            <person name="Alvarado L."/>
            <person name="Arachchi H.M."/>
            <person name="Berlin A.M."/>
            <person name="Chapman S.B."/>
            <person name="Goldberg J."/>
            <person name="Griggs A."/>
            <person name="Gujja S."/>
            <person name="Hansen M."/>
            <person name="Howarth C."/>
            <person name="Imamovic A."/>
            <person name="Larimer J."/>
            <person name="McCowan C."/>
            <person name="Montmayeur A."/>
            <person name="Murphy C."/>
            <person name="Neiman D."/>
            <person name="Pearson M."/>
            <person name="Priest M."/>
            <person name="Roberts A."/>
            <person name="Saif S."/>
            <person name="Shea T."/>
            <person name="Sisk P."/>
            <person name="Sykes S."/>
            <person name="Wortman J."/>
            <person name="Nusbaum C."/>
            <person name="Birren B."/>
        </authorList>
    </citation>
    <scope>NUCLEOTIDE SEQUENCE [LARGE SCALE GENOMIC DNA]</scope>
    <source>
        <strain evidence="2">race PST-78</strain>
    </source>
</reference>
<sequence>MAISDTSQQLSKTRDAHSRLISLLENSRHQIIAYSPSETRPASLEDQQLEHQLFSELTKLISLANDFAGSFRKVHQREDIRPAVSKHPIDLALSIDREEYERWADELDARGVELWNRASQLRR</sequence>
<organism evidence="1 2">
    <name type="scientific">Puccinia striiformis f. sp. tritici PST-78</name>
    <dbReference type="NCBI Taxonomy" id="1165861"/>
    <lineage>
        <taxon>Eukaryota</taxon>
        <taxon>Fungi</taxon>
        <taxon>Dikarya</taxon>
        <taxon>Basidiomycota</taxon>
        <taxon>Pucciniomycotina</taxon>
        <taxon>Pucciniomycetes</taxon>
        <taxon>Pucciniales</taxon>
        <taxon>Pucciniaceae</taxon>
        <taxon>Puccinia</taxon>
    </lineage>
</organism>
<protein>
    <recommendedName>
        <fullName evidence="3">Mediator complex subunit 11</fullName>
    </recommendedName>
</protein>
<proteinExistence type="predicted"/>
<keyword evidence="2" id="KW-1185">Reference proteome</keyword>
<dbReference type="Proteomes" id="UP000054564">
    <property type="component" value="Unassembled WGS sequence"/>
</dbReference>
<gene>
    <name evidence="1" type="ORF">PSTG_19809</name>
</gene>
<evidence type="ECO:0008006" key="3">
    <source>
        <dbReference type="Google" id="ProtNLM"/>
    </source>
</evidence>
<name>A0A0L0UJD6_9BASI</name>
<evidence type="ECO:0000313" key="2">
    <source>
        <dbReference type="Proteomes" id="UP000054564"/>
    </source>
</evidence>